<feature type="region of interest" description="Disordered" evidence="5">
    <location>
        <begin position="235"/>
        <end position="256"/>
    </location>
</feature>
<keyword evidence="4" id="KW-1015">Disulfide bond</keyword>
<feature type="compositionally biased region" description="Polar residues" evidence="5">
    <location>
        <begin position="235"/>
        <end position="255"/>
    </location>
</feature>
<dbReference type="EnsemblMetazoa" id="XM_004927329.4">
    <property type="protein sequence ID" value="XP_004927386.2"/>
    <property type="gene ID" value="LOC101736362"/>
</dbReference>
<dbReference type="InterPro" id="IPR050430">
    <property type="entry name" value="Peptidase_S1"/>
</dbReference>
<proteinExistence type="predicted"/>
<dbReference type="SMART" id="SM00020">
    <property type="entry name" value="Tryp_SPc"/>
    <property type="match status" value="1"/>
</dbReference>
<keyword evidence="8" id="KW-1185">Reference proteome</keyword>
<evidence type="ECO:0000256" key="5">
    <source>
        <dbReference type="SAM" id="MobiDB-lite"/>
    </source>
</evidence>
<organism evidence="7 8">
    <name type="scientific">Bombyx mori</name>
    <name type="common">Silk moth</name>
    <dbReference type="NCBI Taxonomy" id="7091"/>
    <lineage>
        <taxon>Eukaryota</taxon>
        <taxon>Metazoa</taxon>
        <taxon>Ecdysozoa</taxon>
        <taxon>Arthropoda</taxon>
        <taxon>Hexapoda</taxon>
        <taxon>Insecta</taxon>
        <taxon>Pterygota</taxon>
        <taxon>Neoptera</taxon>
        <taxon>Endopterygota</taxon>
        <taxon>Lepidoptera</taxon>
        <taxon>Glossata</taxon>
        <taxon>Ditrysia</taxon>
        <taxon>Bombycoidea</taxon>
        <taxon>Bombycidae</taxon>
        <taxon>Bombycinae</taxon>
        <taxon>Bombyx</taxon>
    </lineage>
</organism>
<dbReference type="EnsemblMetazoa" id="XM_038018037.1">
    <property type="protein sequence ID" value="XP_037873965.1"/>
    <property type="gene ID" value="LOC101736362"/>
</dbReference>
<accession>A0A8R1WKI3</accession>
<dbReference type="GO" id="GO:0006508">
    <property type="term" value="P:proteolysis"/>
    <property type="evidence" value="ECO:0007669"/>
    <property type="project" value="UniProtKB-KW"/>
</dbReference>
<dbReference type="InterPro" id="IPR009003">
    <property type="entry name" value="Peptidase_S1_PA"/>
</dbReference>
<dbReference type="InterPro" id="IPR001254">
    <property type="entry name" value="Trypsin_dom"/>
</dbReference>
<dbReference type="AlphaFoldDB" id="A0A8R1WKI3"/>
<dbReference type="GeneID" id="101736362"/>
<dbReference type="SMR" id="A0A8R1WKI3"/>
<keyword evidence="3" id="KW-0720">Serine protease</keyword>
<dbReference type="Pfam" id="PF00089">
    <property type="entry name" value="Trypsin"/>
    <property type="match status" value="1"/>
</dbReference>
<protein>
    <recommendedName>
        <fullName evidence="6">Peptidase S1 domain-containing protein</fullName>
    </recommendedName>
</protein>
<evidence type="ECO:0000256" key="2">
    <source>
        <dbReference type="ARBA" id="ARBA00022801"/>
    </source>
</evidence>
<keyword evidence="1" id="KW-0645">Protease</keyword>
<dbReference type="PANTHER" id="PTHR24276:SF98">
    <property type="entry name" value="FI18310P1-RELATED"/>
    <property type="match status" value="1"/>
</dbReference>
<dbReference type="Proteomes" id="UP000005204">
    <property type="component" value="Unassembled WGS sequence"/>
</dbReference>
<feature type="domain" description="Peptidase S1" evidence="6">
    <location>
        <begin position="95"/>
        <end position="340"/>
    </location>
</feature>
<evidence type="ECO:0000313" key="7">
    <source>
        <dbReference type="EnsemblMetazoa" id="XP_004927386.2"/>
    </source>
</evidence>
<reference evidence="8" key="1">
    <citation type="journal article" date="2008" name="Insect Biochem. Mol. Biol.">
        <title>The genome of a lepidopteran model insect, the silkworm Bombyx mori.</title>
        <authorList>
            <consortium name="International Silkworm Genome Consortium"/>
        </authorList>
    </citation>
    <scope>NUCLEOTIDE SEQUENCE [LARGE SCALE GENOMIC DNA]</scope>
    <source>
        <strain evidence="8">p50T</strain>
    </source>
</reference>
<evidence type="ECO:0000313" key="8">
    <source>
        <dbReference type="Proteomes" id="UP000005204"/>
    </source>
</evidence>
<reference evidence="7" key="2">
    <citation type="submission" date="2022-06" db="UniProtKB">
        <authorList>
            <consortium name="EnsemblMetazoa"/>
        </authorList>
    </citation>
    <scope>IDENTIFICATION</scope>
    <source>
        <strain evidence="7">p50T (Dazao)</strain>
    </source>
</reference>
<dbReference type="PANTHER" id="PTHR24276">
    <property type="entry name" value="POLYSERASE-RELATED"/>
    <property type="match status" value="1"/>
</dbReference>
<sequence>MYSFNALAYLLTFSMPSQLRKLFNLILTTFIIVTASSDSDSREEHSSENQEYNEVFNLSLKEKPKRTRQEQHQCFNAETSSEITNKPQCGYQDHISTEKRAKDESTLSRYPFSASIQRKGAHYATGALLNKRWILSSAGEFYNVRESIKLFKVRLGSSDCKRGGVLIPIRGLVIHPSYIFGKPSFDLAMLKIAVPVNYSPAIRPVRLSKVTAKLLDANFLTTYWPRIIIKGRTISPSASERTRPSSMRVSTQSTVPREDCEELMEEQNETLGGDSFCLKPVGGHHSACSPDVGAPVIANDGLWGITSGWTSRDCERNESPTIITRTSSSGMRAWLDEQLLDT</sequence>
<evidence type="ECO:0000256" key="3">
    <source>
        <dbReference type="ARBA" id="ARBA00022825"/>
    </source>
</evidence>
<keyword evidence="2" id="KW-0378">Hydrolase</keyword>
<dbReference type="KEGG" id="bmor:101736362"/>
<dbReference type="PROSITE" id="PS50240">
    <property type="entry name" value="TRYPSIN_DOM"/>
    <property type="match status" value="1"/>
</dbReference>
<dbReference type="SUPFAM" id="SSF50494">
    <property type="entry name" value="Trypsin-like serine proteases"/>
    <property type="match status" value="1"/>
</dbReference>
<evidence type="ECO:0000256" key="1">
    <source>
        <dbReference type="ARBA" id="ARBA00022670"/>
    </source>
</evidence>
<dbReference type="RefSeq" id="XP_004927386.2">
    <property type="nucleotide sequence ID" value="XM_004927329.5"/>
</dbReference>
<name>A0A8R1WKI3_BOMMO</name>
<evidence type="ECO:0000256" key="4">
    <source>
        <dbReference type="ARBA" id="ARBA00023157"/>
    </source>
</evidence>
<dbReference type="Gene3D" id="2.40.10.10">
    <property type="entry name" value="Trypsin-like serine proteases"/>
    <property type="match status" value="2"/>
</dbReference>
<dbReference type="GO" id="GO:0004252">
    <property type="term" value="F:serine-type endopeptidase activity"/>
    <property type="evidence" value="ECO:0007669"/>
    <property type="project" value="InterPro"/>
</dbReference>
<dbReference type="InterPro" id="IPR043504">
    <property type="entry name" value="Peptidase_S1_PA_chymotrypsin"/>
</dbReference>
<evidence type="ECO:0000259" key="6">
    <source>
        <dbReference type="PROSITE" id="PS50240"/>
    </source>
</evidence>